<name>A0A7G9RW80_9FIRM</name>
<dbReference type="Proteomes" id="UP000515928">
    <property type="component" value="Chromosome"/>
</dbReference>
<organism evidence="1 2">
    <name type="scientific">Erysipelothrix inopinata</name>
    <dbReference type="NCBI Taxonomy" id="225084"/>
    <lineage>
        <taxon>Bacteria</taxon>
        <taxon>Bacillati</taxon>
        <taxon>Bacillota</taxon>
        <taxon>Erysipelotrichia</taxon>
        <taxon>Erysipelotrichales</taxon>
        <taxon>Erysipelotrichaceae</taxon>
        <taxon>Erysipelothrix</taxon>
    </lineage>
</organism>
<reference evidence="1 2" key="1">
    <citation type="submission" date="2020-08" db="EMBL/GenBank/DDBJ databases">
        <title>Genome sequence of Erysipelothrix inopinata DSM 15511T.</title>
        <authorList>
            <person name="Hyun D.-W."/>
            <person name="Bae J.-W."/>
        </authorList>
    </citation>
    <scope>NUCLEOTIDE SEQUENCE [LARGE SCALE GENOMIC DNA]</scope>
    <source>
        <strain evidence="1 2">DSM 15511</strain>
    </source>
</reference>
<sequence>MTQNGKVFISGSRNQLKLTESILKTLDTLVSKNFDILIGDSEKGVDSEVLNYLMQHNPKSKVTVFTIKDKPRVPIYPNWEIRTTQVSSDLSSQDKQMVKDRVMANETTWGISILNPIFLNRYGALQVSSGTLRNTIQMLLNDKPVKLFYVYGGKMMNSDLKTLNDLVMVIESYQSEILTKEEKANIIKAKNNSNLIDLNQIKYEILNKKFNELMRTEIQIIEARSSFNLKTHEQLKLF</sequence>
<dbReference type="RefSeq" id="WP_187532989.1">
    <property type="nucleotide sequence ID" value="NZ_CBCSHU010000002.1"/>
</dbReference>
<dbReference type="AlphaFoldDB" id="A0A7G9RW80"/>
<protein>
    <submittedName>
        <fullName evidence="1">Uncharacterized protein</fullName>
    </submittedName>
</protein>
<evidence type="ECO:0000313" key="1">
    <source>
        <dbReference type="EMBL" id="QNN59855.1"/>
    </source>
</evidence>
<proteinExistence type="predicted"/>
<accession>A0A7G9RW80</accession>
<keyword evidence="2" id="KW-1185">Reference proteome</keyword>
<gene>
    <name evidence="1" type="ORF">H9L01_05540</name>
</gene>
<evidence type="ECO:0000313" key="2">
    <source>
        <dbReference type="Proteomes" id="UP000515928"/>
    </source>
</evidence>
<dbReference type="KEGG" id="eio:H9L01_05540"/>
<dbReference type="EMBL" id="CP060715">
    <property type="protein sequence ID" value="QNN59855.1"/>
    <property type="molecule type" value="Genomic_DNA"/>
</dbReference>